<reference evidence="1 2" key="1">
    <citation type="submission" date="2017-12" db="EMBL/GenBank/DDBJ databases">
        <title>Phylogenetic diversity of female urinary microbiome.</title>
        <authorList>
            <person name="Thomas-White K."/>
            <person name="Wolfe A.J."/>
        </authorList>
    </citation>
    <scope>NUCLEOTIDE SEQUENCE [LARGE SCALE GENOMIC DNA]</scope>
    <source>
        <strain evidence="1 2">UMB0112</strain>
    </source>
</reference>
<sequence length="249" mass="28992">MRALAFIFIFANFVFSSEVSATYNVKFGIFGKVGEAKTKLIKYENNATYEIYMDAKTTGLANSLSGDRREYFYSYGTIYKNYLIPKFYTQETRRNKKGKQIISKKNYEFDEFGKKIKFVRYKGDDKSLEKTDERILDYYSQNDLLTLFFNFSKIKTTHLYFALVVAGAKDKDGLIEIKIPQDKQKSCLQKELDTKYQPYIVFINQKIFSSKRGELHLALDKNGYATKAILKDVILFGDIVGELKELNFK</sequence>
<gene>
    <name evidence="1" type="ORF">CYJ41_03545</name>
</gene>
<dbReference type="Proteomes" id="UP000234639">
    <property type="component" value="Unassembled WGS sequence"/>
</dbReference>
<dbReference type="AlphaFoldDB" id="A0A2I1NAP9"/>
<accession>A0A2I1NAP9</accession>
<evidence type="ECO:0000313" key="2">
    <source>
        <dbReference type="Proteomes" id="UP000234639"/>
    </source>
</evidence>
<proteinExistence type="predicted"/>
<organism evidence="1 2">
    <name type="scientific">Campylobacter ureolyticus</name>
    <dbReference type="NCBI Taxonomy" id="827"/>
    <lineage>
        <taxon>Bacteria</taxon>
        <taxon>Pseudomonadati</taxon>
        <taxon>Campylobacterota</taxon>
        <taxon>Epsilonproteobacteria</taxon>
        <taxon>Campylobacterales</taxon>
        <taxon>Campylobacteraceae</taxon>
        <taxon>Campylobacter</taxon>
    </lineage>
</organism>
<dbReference type="EMBL" id="PKHU01000003">
    <property type="protein sequence ID" value="PKZ29439.1"/>
    <property type="molecule type" value="Genomic_DNA"/>
</dbReference>
<evidence type="ECO:0000313" key="1">
    <source>
        <dbReference type="EMBL" id="PKZ29439.1"/>
    </source>
</evidence>
<dbReference type="RefSeq" id="WP_101637022.1">
    <property type="nucleotide sequence ID" value="NZ_CAUPEY010000002.1"/>
</dbReference>
<comment type="caution">
    <text evidence="1">The sequence shown here is derived from an EMBL/GenBank/DDBJ whole genome shotgun (WGS) entry which is preliminary data.</text>
</comment>
<protein>
    <submittedName>
        <fullName evidence="1">DUF3108 domain-containing protein</fullName>
    </submittedName>
</protein>
<name>A0A2I1NAP9_9BACT</name>